<sequence>MKLVKNFTIAMILVAMLAITTIPLIQAEEAPSTSAVAGIPNMRSTEPPRRDTVWGVGAYRSPTQFRPLELPPMADAGMYEALFGYNSATEELVPSIGLSYEWSTDGSSVTIELNDNAEWSDGEALDATDVVYSYELTGKQAAYIDDFADRFDSFNVVDSDTVRFDVNPGYENSRQVEYWLQNDIPIVPEHVWTDIEDTEGISDFTGIFQNDWFEDDFPDEWKVISGPYAPVYRDAAETTAAYQYRGEDWWGEGILYQDIPNADEEPPKYIGSTVFASNTEQDLAFIQGDVDLYAGFYAKIWEVWEDAEEGDAGYYINSWFGQDAPYFLAASSIFAMAVNQADETSILAVPEFRQALAYAINYVPMPDAAASGYWSRAKPGFIDDNSAAHAPFYDADVTADHPYALDVDEAISLMNGIPGIGGNEDDGWTYNGEDVGPYSLVSVTGWGDVNQGCEMAAADILANLGIELTFETRDFNLFISSIADMDYDFAMSVMGNKIFESPQRFLDAMRGQTTFNKNMTRWNTAGANTFEALWQTLETAEAADYATALDTMQEILAEEIPEIPLFVNGYWYAFSEYQWTGWTSEDNNYQHATTSWTDNEYAIKTRFILNLRNTGRNPPSAAIPWFGLEFFVLIGIVSIVVLTGVRLKRKR</sequence>
<dbReference type="GO" id="GO:0015833">
    <property type="term" value="P:peptide transport"/>
    <property type="evidence" value="ECO:0007669"/>
    <property type="project" value="TreeGrafter"/>
</dbReference>
<proteinExistence type="predicted"/>
<feature type="transmembrane region" description="Helical" evidence="1">
    <location>
        <begin position="622"/>
        <end position="645"/>
    </location>
</feature>
<dbReference type="EMBL" id="LAZR01001976">
    <property type="protein sequence ID" value="KKN36286.1"/>
    <property type="molecule type" value="Genomic_DNA"/>
</dbReference>
<dbReference type="Gene3D" id="3.40.190.10">
    <property type="entry name" value="Periplasmic binding protein-like II"/>
    <property type="match status" value="1"/>
</dbReference>
<dbReference type="InterPro" id="IPR039424">
    <property type="entry name" value="SBP_5"/>
</dbReference>
<protein>
    <recommendedName>
        <fullName evidence="2">Solute-binding protein family 5 domain-containing protein</fullName>
    </recommendedName>
</protein>
<dbReference type="Gene3D" id="3.10.105.10">
    <property type="entry name" value="Dipeptide-binding Protein, Domain 3"/>
    <property type="match status" value="1"/>
</dbReference>
<dbReference type="SUPFAM" id="SSF53850">
    <property type="entry name" value="Periplasmic binding protein-like II"/>
    <property type="match status" value="1"/>
</dbReference>
<keyword evidence="1" id="KW-0472">Membrane</keyword>
<dbReference type="InterPro" id="IPR000914">
    <property type="entry name" value="SBP_5_dom"/>
</dbReference>
<evidence type="ECO:0000313" key="3">
    <source>
        <dbReference type="EMBL" id="KKN36286.1"/>
    </source>
</evidence>
<feature type="domain" description="Solute-binding protein family 5" evidence="2">
    <location>
        <begin position="91"/>
        <end position="515"/>
    </location>
</feature>
<dbReference type="PANTHER" id="PTHR30290">
    <property type="entry name" value="PERIPLASMIC BINDING COMPONENT OF ABC TRANSPORTER"/>
    <property type="match status" value="1"/>
</dbReference>
<dbReference type="Pfam" id="PF00496">
    <property type="entry name" value="SBP_bac_5"/>
    <property type="match status" value="1"/>
</dbReference>
<dbReference type="PANTHER" id="PTHR30290:SF82">
    <property type="entry name" value="ABC-TYPE DIPEPTIDE_OLIGOPEPTIDE TRANSPORT SYSTEM, PERIPLASMIC COMPONENT"/>
    <property type="match status" value="1"/>
</dbReference>
<dbReference type="Gene3D" id="3.90.76.10">
    <property type="entry name" value="Dipeptide-binding Protein, Domain 1"/>
    <property type="match status" value="1"/>
</dbReference>
<keyword evidence="1" id="KW-0812">Transmembrane</keyword>
<reference evidence="3" key="1">
    <citation type="journal article" date="2015" name="Nature">
        <title>Complex archaea that bridge the gap between prokaryotes and eukaryotes.</title>
        <authorList>
            <person name="Spang A."/>
            <person name="Saw J.H."/>
            <person name="Jorgensen S.L."/>
            <person name="Zaremba-Niedzwiedzka K."/>
            <person name="Martijn J."/>
            <person name="Lind A.E."/>
            <person name="van Eijk R."/>
            <person name="Schleper C."/>
            <person name="Guy L."/>
            <person name="Ettema T.J."/>
        </authorList>
    </citation>
    <scope>NUCLEOTIDE SEQUENCE</scope>
</reference>
<accession>A0A0F9SH71</accession>
<dbReference type="AlphaFoldDB" id="A0A0F9SH71"/>
<organism evidence="3">
    <name type="scientific">marine sediment metagenome</name>
    <dbReference type="NCBI Taxonomy" id="412755"/>
    <lineage>
        <taxon>unclassified sequences</taxon>
        <taxon>metagenomes</taxon>
        <taxon>ecological metagenomes</taxon>
    </lineage>
</organism>
<keyword evidence="1" id="KW-1133">Transmembrane helix</keyword>
<evidence type="ECO:0000259" key="2">
    <source>
        <dbReference type="Pfam" id="PF00496"/>
    </source>
</evidence>
<name>A0A0F9SH71_9ZZZZ</name>
<dbReference type="GO" id="GO:1904680">
    <property type="term" value="F:peptide transmembrane transporter activity"/>
    <property type="evidence" value="ECO:0007669"/>
    <property type="project" value="TreeGrafter"/>
</dbReference>
<gene>
    <name evidence="3" type="ORF">LCGC14_0775080</name>
</gene>
<comment type="caution">
    <text evidence="3">The sequence shown here is derived from an EMBL/GenBank/DDBJ whole genome shotgun (WGS) entry which is preliminary data.</text>
</comment>
<evidence type="ECO:0000256" key="1">
    <source>
        <dbReference type="SAM" id="Phobius"/>
    </source>
</evidence>